<proteinExistence type="predicted"/>
<gene>
    <name evidence="1" type="ORF">T190423A01A_30142</name>
</gene>
<evidence type="ECO:0000313" key="2">
    <source>
        <dbReference type="Proteomes" id="UP001497527"/>
    </source>
</evidence>
<protein>
    <submittedName>
        <fullName evidence="1">Uncharacterized protein</fullName>
    </submittedName>
</protein>
<name>A0ABP1EX96_9FLAO</name>
<sequence length="147" mass="16621">MAKINSVQLTNIPKEIIVGNKLFNLNVQIEIECHKIDLQLEMEYYLHAFIYDVKGKLDTPVLVPNWNNSFVFPIAFENSDEYLGKTQCLFTTNKKSISISLNIDLMLGKLKESSFPITKRLEAYVAIIPAIGVAGKHSSIHSVNMLH</sequence>
<comment type="caution">
    <text evidence="1">The sequence shown here is derived from an EMBL/GenBank/DDBJ whole genome shotgun (WGS) entry which is preliminary data.</text>
</comment>
<dbReference type="RefSeq" id="WP_348716960.1">
    <property type="nucleotide sequence ID" value="NZ_CAXJIO010000012.1"/>
</dbReference>
<accession>A0ABP1EX96</accession>
<reference evidence="1 2" key="1">
    <citation type="submission" date="2024-05" db="EMBL/GenBank/DDBJ databases">
        <authorList>
            <person name="Duchaud E."/>
        </authorList>
    </citation>
    <scope>NUCLEOTIDE SEQUENCE [LARGE SCALE GENOMIC DNA]</scope>
    <source>
        <strain evidence="1">Ena-SAMPLE-TAB-13-05-2024-13:56:06:370-140308</strain>
    </source>
</reference>
<keyword evidence="2" id="KW-1185">Reference proteome</keyword>
<dbReference type="Proteomes" id="UP001497527">
    <property type="component" value="Unassembled WGS sequence"/>
</dbReference>
<evidence type="ECO:0000313" key="1">
    <source>
        <dbReference type="EMBL" id="CAL2103028.1"/>
    </source>
</evidence>
<dbReference type="EMBL" id="CAXJIO010000012">
    <property type="protein sequence ID" value="CAL2103028.1"/>
    <property type="molecule type" value="Genomic_DNA"/>
</dbReference>
<organism evidence="1 2">
    <name type="scientific">Tenacibaculum polynesiense</name>
    <dbReference type="NCBI Taxonomy" id="3137857"/>
    <lineage>
        <taxon>Bacteria</taxon>
        <taxon>Pseudomonadati</taxon>
        <taxon>Bacteroidota</taxon>
        <taxon>Flavobacteriia</taxon>
        <taxon>Flavobacteriales</taxon>
        <taxon>Flavobacteriaceae</taxon>
        <taxon>Tenacibaculum</taxon>
    </lineage>
</organism>